<accession>A0A1L3STS4</accession>
<keyword evidence="4" id="KW-0808">Transferase</keyword>
<dbReference type="InterPro" id="IPR023370">
    <property type="entry name" value="TrmO-like_N"/>
</dbReference>
<dbReference type="InterPro" id="IPR036414">
    <property type="entry name" value="YaeB_N_sf"/>
</dbReference>
<name>A0A1L3STS4_9HYPH</name>
<protein>
    <submittedName>
        <fullName evidence="4">tRNA (N6-threonylcarbamoyladenosine(37)-N6)-methyltransferase TrmO</fullName>
    </submittedName>
</protein>
<dbReference type="PANTHER" id="PTHR12818">
    <property type="entry name" value="TRNA (ADENINE(37)-N6)-METHYLTRANSFERASE"/>
    <property type="match status" value="1"/>
</dbReference>
<dbReference type="Gene3D" id="2.40.30.70">
    <property type="entry name" value="YaeB-like"/>
    <property type="match status" value="1"/>
</dbReference>
<dbReference type="EMBL" id="CP018171">
    <property type="protein sequence ID" value="APH72799.1"/>
    <property type="molecule type" value="Genomic_DNA"/>
</dbReference>
<dbReference type="STRING" id="1670800.BSQ44_16580"/>
<sequence>MKREGEVELARNPAEDATDAGVVFIGRILSPWTDRFECPKNMAAAREAGKPARVELDETYRRGLMGLDGYSHVVILTWLDRSQRNLIIQKPRHAQEPRGTFALRSPARPNPIGMHVAGIISIDEAAGVVEIDAIDVLDGTPVVDLKPYFASIDAFPDASRPADRGRP</sequence>
<dbReference type="RefSeq" id="WP_072606139.1">
    <property type="nucleotide sequence ID" value="NZ_CP018171.1"/>
</dbReference>
<dbReference type="SUPFAM" id="SSF118196">
    <property type="entry name" value="YaeB-like"/>
    <property type="match status" value="1"/>
</dbReference>
<dbReference type="InterPro" id="IPR040372">
    <property type="entry name" value="YaeB-like"/>
</dbReference>
<dbReference type="GO" id="GO:0032259">
    <property type="term" value="P:methylation"/>
    <property type="evidence" value="ECO:0007669"/>
    <property type="project" value="UniProtKB-KW"/>
</dbReference>
<evidence type="ECO:0000313" key="4">
    <source>
        <dbReference type="EMBL" id="APH72799.1"/>
    </source>
</evidence>
<evidence type="ECO:0000259" key="3">
    <source>
        <dbReference type="PROSITE" id="PS51668"/>
    </source>
</evidence>
<dbReference type="AlphaFoldDB" id="A0A1L3STS4"/>
<keyword evidence="1" id="KW-0949">S-adenosyl-L-methionine</keyword>
<gene>
    <name evidence="4" type="ORF">BSQ44_16580</name>
</gene>
<evidence type="ECO:0000313" key="5">
    <source>
        <dbReference type="Proteomes" id="UP000182840"/>
    </source>
</evidence>
<evidence type="ECO:0000256" key="1">
    <source>
        <dbReference type="ARBA" id="ARBA00022691"/>
    </source>
</evidence>
<dbReference type="PROSITE" id="PS51668">
    <property type="entry name" value="TSAA_2"/>
    <property type="match status" value="1"/>
</dbReference>
<dbReference type="CDD" id="cd09281">
    <property type="entry name" value="UPF0066"/>
    <property type="match status" value="1"/>
</dbReference>
<dbReference type="Proteomes" id="UP000182840">
    <property type="component" value="Chromosome"/>
</dbReference>
<feature type="domain" description="TsaA-like" evidence="3">
    <location>
        <begin position="22"/>
        <end position="157"/>
    </location>
</feature>
<dbReference type="PANTHER" id="PTHR12818:SF0">
    <property type="entry name" value="TRNA (ADENINE(37)-N6)-METHYLTRANSFERASE"/>
    <property type="match status" value="1"/>
</dbReference>
<keyword evidence="5" id="KW-1185">Reference proteome</keyword>
<dbReference type="OrthoDB" id="9804309at2"/>
<comment type="similarity">
    <text evidence="2">Belongs to the tRNA methyltransferase O family.</text>
</comment>
<evidence type="ECO:0000256" key="2">
    <source>
        <dbReference type="ARBA" id="ARBA00033753"/>
    </source>
</evidence>
<proteinExistence type="inferred from homology"/>
<dbReference type="KEGG" id="meso:BSQ44_16580"/>
<dbReference type="NCBIfam" id="TIGR00104">
    <property type="entry name" value="tRNA_TsaA"/>
    <property type="match status" value="1"/>
</dbReference>
<dbReference type="Pfam" id="PF01980">
    <property type="entry name" value="TrmO_N"/>
    <property type="match status" value="1"/>
</dbReference>
<dbReference type="InterPro" id="IPR036413">
    <property type="entry name" value="YaeB-like_sf"/>
</dbReference>
<reference evidence="5" key="1">
    <citation type="submission" date="2016-11" db="EMBL/GenBank/DDBJ databases">
        <title>Mesorhizobium oceanicum sp. nov., isolated from deep seawater in South China Sea.</title>
        <authorList>
            <person name="Fu G.-Y."/>
        </authorList>
    </citation>
    <scope>NUCLEOTIDE SEQUENCE [LARGE SCALE GENOMIC DNA]</scope>
    <source>
        <strain evidence="5">B7</strain>
    </source>
</reference>
<dbReference type="GO" id="GO:0008168">
    <property type="term" value="F:methyltransferase activity"/>
    <property type="evidence" value="ECO:0007669"/>
    <property type="project" value="UniProtKB-KW"/>
</dbReference>
<keyword evidence="4" id="KW-0489">Methyltransferase</keyword>
<organism evidence="4 5">
    <name type="scientific">Aquibium oceanicum</name>
    <dbReference type="NCBI Taxonomy" id="1670800"/>
    <lineage>
        <taxon>Bacteria</taxon>
        <taxon>Pseudomonadati</taxon>
        <taxon>Pseudomonadota</taxon>
        <taxon>Alphaproteobacteria</taxon>
        <taxon>Hyphomicrobiales</taxon>
        <taxon>Phyllobacteriaceae</taxon>
        <taxon>Aquibium</taxon>
    </lineage>
</organism>